<accession>A0ABV1H587</accession>
<keyword evidence="3" id="KW-0540">Nuclease</keyword>
<reference evidence="3" key="1">
    <citation type="submission" date="2024-03" db="EMBL/GenBank/DDBJ databases">
        <title>Human intestinal bacterial collection.</title>
        <authorList>
            <person name="Pauvert C."/>
            <person name="Hitch T.C.A."/>
            <person name="Clavel T."/>
        </authorList>
    </citation>
    <scope>NUCLEOTIDE SEQUENCE [LARGE SCALE GENOMIC DNA]</scope>
    <source>
        <strain evidence="3">CLA-AA-H89B</strain>
    </source>
</reference>
<dbReference type="PANTHER" id="PTHR41287:SF1">
    <property type="entry name" value="PROTEIN YMFN"/>
    <property type="match status" value="1"/>
</dbReference>
<dbReference type="InterPro" id="IPR046462">
    <property type="entry name" value="TerL_nuclease"/>
</dbReference>
<evidence type="ECO:0000259" key="1">
    <source>
        <dbReference type="Pfam" id="PF03354"/>
    </source>
</evidence>
<keyword evidence="3" id="KW-0378">Hydrolase</keyword>
<evidence type="ECO:0000259" key="2">
    <source>
        <dbReference type="Pfam" id="PF20441"/>
    </source>
</evidence>
<feature type="domain" description="Terminase large subunit-like ATPase" evidence="1">
    <location>
        <begin position="83"/>
        <end position="236"/>
    </location>
</feature>
<dbReference type="Gene3D" id="3.40.50.300">
    <property type="entry name" value="P-loop containing nucleotide triphosphate hydrolases"/>
    <property type="match status" value="1"/>
</dbReference>
<proteinExistence type="predicted"/>
<sequence>MIQDCRITDYINLVRKEPYKICDEQKQLCNMIERIFEAEDLTVDSQQLDRYMAFQKYFPFELLEWEKFCFALHNCVYLPDGQLRFPKLDIYVGRGSGKNGYLSFEDFCLLTPVNGVKNYNIDIFAMSEKQAKMSFFDVYNVLEEHKTVMKKYFYWTKEVIKNLKTGSEFAFNTSSVKTKDGFRPGKVDFDEYHAYENMKLVDVAVTGLGKVPHPRQTIITTDGNVRDGPLDTELDKCRKILAGELPDNGTIPFICRIPDKKMILDKRNWTMANPSYFYFPHLQHEMDLEYSDYIIDPIGHSSFATKRCNCPQGTQEAVVTDWENIKATGISIPEFERGTNAVGGVDYASTEDFVAAGILVIQNNIDYWITHTWVCEESKDLSRIKAPLRDWEEAGLLTFVKGPEISPDIPAAWLDMQAQYFNIMKLGIDKYRYTLLSKALVDIGFTAGKDGNIMLVRPSDEMMIIPTITSLFNNHAIGWGNNPLMRWYCNNSNRITSSAGNMTYGKIEPKSRKTDGFKAFVAAEILRDELITYNKMSKEMFMTSSMGAWTY</sequence>
<organism evidence="3 4">
    <name type="scientific">Lachnospira intestinalis</name>
    <dbReference type="NCBI Taxonomy" id="3133158"/>
    <lineage>
        <taxon>Bacteria</taxon>
        <taxon>Bacillati</taxon>
        <taxon>Bacillota</taxon>
        <taxon>Clostridia</taxon>
        <taxon>Lachnospirales</taxon>
        <taxon>Lachnospiraceae</taxon>
        <taxon>Lachnospira</taxon>
    </lineage>
</organism>
<name>A0ABV1H587_9FIRM</name>
<evidence type="ECO:0000313" key="3">
    <source>
        <dbReference type="EMBL" id="MEQ2554870.1"/>
    </source>
</evidence>
<dbReference type="InterPro" id="IPR027417">
    <property type="entry name" value="P-loop_NTPase"/>
</dbReference>
<feature type="domain" description="Terminase large subunit-like endonuclease" evidence="2">
    <location>
        <begin position="253"/>
        <end position="507"/>
    </location>
</feature>
<comment type="caution">
    <text evidence="3">The sequence shown here is derived from an EMBL/GenBank/DDBJ whole genome shotgun (WGS) entry which is preliminary data.</text>
</comment>
<protein>
    <submittedName>
        <fullName evidence="3">Terminase TerL endonuclease subunit</fullName>
    </submittedName>
</protein>
<dbReference type="Pfam" id="PF03354">
    <property type="entry name" value="TerL_ATPase"/>
    <property type="match status" value="1"/>
</dbReference>
<gene>
    <name evidence="3" type="ORF">WMO37_07535</name>
</gene>
<dbReference type="InterPro" id="IPR046461">
    <property type="entry name" value="TerL_ATPase"/>
</dbReference>
<evidence type="ECO:0000313" key="4">
    <source>
        <dbReference type="Proteomes" id="UP001546774"/>
    </source>
</evidence>
<dbReference type="PANTHER" id="PTHR41287">
    <property type="match status" value="1"/>
</dbReference>
<dbReference type="Proteomes" id="UP001546774">
    <property type="component" value="Unassembled WGS sequence"/>
</dbReference>
<keyword evidence="4" id="KW-1185">Reference proteome</keyword>
<dbReference type="EMBL" id="JBBMFS010000005">
    <property type="protein sequence ID" value="MEQ2554870.1"/>
    <property type="molecule type" value="Genomic_DNA"/>
</dbReference>
<dbReference type="GO" id="GO:0004519">
    <property type="term" value="F:endonuclease activity"/>
    <property type="evidence" value="ECO:0007669"/>
    <property type="project" value="UniProtKB-KW"/>
</dbReference>
<dbReference type="Pfam" id="PF20441">
    <property type="entry name" value="TerL_nuclease"/>
    <property type="match status" value="1"/>
</dbReference>
<keyword evidence="3" id="KW-0255">Endonuclease</keyword>
<dbReference type="InterPro" id="IPR005021">
    <property type="entry name" value="Terminase_largesu-like"/>
</dbReference>